<reference evidence="2" key="1">
    <citation type="submission" date="2022-12" db="EMBL/GenBank/DDBJ databases">
        <title>Paraconexibacter alkalitolerans sp. nov. and Baekduia alba sp. nov., isolated from soil and emended description of the genera Paraconexibacter (Chun et al., 2020) and Baekduia (An et al., 2020).</title>
        <authorList>
            <person name="Vieira S."/>
            <person name="Huber K.J."/>
            <person name="Geppert A."/>
            <person name="Wolf J."/>
            <person name="Neumann-Schaal M."/>
            <person name="Muesken M."/>
            <person name="Overmann J."/>
        </authorList>
    </citation>
    <scope>NUCLEOTIDE SEQUENCE</scope>
    <source>
        <strain evidence="2">AEG42_29</strain>
    </source>
</reference>
<dbReference type="RefSeq" id="WP_354699219.1">
    <property type="nucleotide sequence ID" value="NZ_CP114014.1"/>
</dbReference>
<sequence length="341" mass="37844">MAEARFPEGFDKKAHRRAAGGHMDATLTALADLQHGHVTTKQLRALGWSRDQLRERVRSGHLTRRHVGVLLVGSSVPTSAGRRMGAVLAAGADVVLGQLSAAAQLGAKVREPHSVHVIIPPSRRVERVGVSAYRSAVLPHERTVADGVPCPTWPRLLLQLAACRSTQLEHLWHDAIYRRQLDDAALAKVLIDHEGAPGTAELRRLWEQRLYAIGRSANKLEADLRDIVVEAGLPEPHRNWRVDVDGQTLRPDLYIPEYALAVEGDGRDGHSDPEQQLNDARRDAAYRKLGLHPVRIGWWAVGYQRPGVVADFARYAGAWRRTGGRWTTADPLPVFEYARRS</sequence>
<evidence type="ECO:0000259" key="1">
    <source>
        <dbReference type="Pfam" id="PF13338"/>
    </source>
</evidence>
<protein>
    <recommendedName>
        <fullName evidence="1">AbiEi antitoxin N-terminal domain-containing protein</fullName>
    </recommendedName>
</protein>
<dbReference type="EMBL" id="CP114014">
    <property type="protein sequence ID" value="XAY08034.1"/>
    <property type="molecule type" value="Genomic_DNA"/>
</dbReference>
<dbReference type="AlphaFoldDB" id="A0AAU7B283"/>
<proteinExistence type="predicted"/>
<dbReference type="KEGG" id="parq:DSM112329_04929"/>
<dbReference type="Gene3D" id="3.40.960.10">
    <property type="entry name" value="VSR Endonuclease"/>
    <property type="match status" value="1"/>
</dbReference>
<dbReference type="InterPro" id="IPR025159">
    <property type="entry name" value="AbiEi_N"/>
</dbReference>
<organism evidence="2">
    <name type="scientific">Paraconexibacter sp. AEG42_29</name>
    <dbReference type="NCBI Taxonomy" id="2997339"/>
    <lineage>
        <taxon>Bacteria</taxon>
        <taxon>Bacillati</taxon>
        <taxon>Actinomycetota</taxon>
        <taxon>Thermoleophilia</taxon>
        <taxon>Solirubrobacterales</taxon>
        <taxon>Paraconexibacteraceae</taxon>
        <taxon>Paraconexibacter</taxon>
    </lineage>
</organism>
<evidence type="ECO:0000313" key="2">
    <source>
        <dbReference type="EMBL" id="XAY08034.1"/>
    </source>
</evidence>
<name>A0AAU7B283_9ACTN</name>
<gene>
    <name evidence="2" type="ORF">DSM112329_04929</name>
</gene>
<feature type="domain" description="AbiEi antitoxin N-terminal" evidence="1">
    <location>
        <begin position="27"/>
        <end position="70"/>
    </location>
</feature>
<dbReference type="Pfam" id="PF13338">
    <property type="entry name" value="AbiEi_4"/>
    <property type="match status" value="1"/>
</dbReference>
<accession>A0AAU7B283</accession>